<dbReference type="Proteomes" id="UP000003933">
    <property type="component" value="Chromosome"/>
</dbReference>
<proteinExistence type="predicted"/>
<dbReference type="KEGG" id="crt:A355_0150"/>
<name>J3TWC7_CARRU</name>
<dbReference type="EMBL" id="CP003544">
    <property type="protein sequence ID" value="AFP84170.1"/>
    <property type="molecule type" value="Genomic_DNA"/>
</dbReference>
<evidence type="ECO:0000313" key="1">
    <source>
        <dbReference type="EMBL" id="AFP84170.1"/>
    </source>
</evidence>
<organism evidence="1 2">
    <name type="scientific">Candidatus Carsonella ruddii HT isolate Thao2000</name>
    <dbReference type="NCBI Taxonomy" id="1202539"/>
    <lineage>
        <taxon>Bacteria</taxon>
        <taxon>Pseudomonadati</taxon>
        <taxon>Pseudomonadota</taxon>
        <taxon>Gammaproteobacteria</taxon>
        <taxon>Oceanospirillales</taxon>
        <taxon>Halomonadaceae</taxon>
        <taxon>Zymobacter group</taxon>
        <taxon>Candidatus Carsonella</taxon>
    </lineage>
</organism>
<dbReference type="RefSeq" id="WP_014887470.1">
    <property type="nucleotide sequence ID" value="NC_018417.1"/>
</dbReference>
<protein>
    <submittedName>
        <fullName evidence="1">Uncharacterized protein</fullName>
    </submittedName>
</protein>
<dbReference type="HOGENOM" id="CLU_2877387_0_0_6"/>
<dbReference type="AlphaFoldDB" id="J3TWC7"/>
<dbReference type="STRING" id="1202539.A355_0150"/>
<reference evidence="1 2" key="1">
    <citation type="journal article" date="2012" name="Mol. Biol. Evol.">
        <title>Genome reduction and co-evolution between the primary and secondary bacterial symbionts of psyllids.</title>
        <authorList>
            <person name="Sloan D.B."/>
            <person name="Moran N.A."/>
        </authorList>
    </citation>
    <scope>NUCLEOTIDE SEQUENCE [LARGE SCALE GENOMIC DNA]</scope>
    <source>
        <strain evidence="1 2">HT</strain>
    </source>
</reference>
<sequence>MIFLSKSLLFKKYFITNYFKKKFYYILLNYSFKNFFYKKKIIFRNKFIYIVNFNLKKKYCLYGIF</sequence>
<evidence type="ECO:0000313" key="2">
    <source>
        <dbReference type="Proteomes" id="UP000003933"/>
    </source>
</evidence>
<accession>J3TWC7</accession>
<gene>
    <name evidence="1" type="ORF">A355_0150</name>
</gene>